<accession>A0A512BF11</accession>
<dbReference type="Proteomes" id="UP000321513">
    <property type="component" value="Unassembled WGS sequence"/>
</dbReference>
<evidence type="ECO:0000313" key="3">
    <source>
        <dbReference type="Proteomes" id="UP000321513"/>
    </source>
</evidence>
<dbReference type="GO" id="GO:0016787">
    <property type="term" value="F:hydrolase activity"/>
    <property type="evidence" value="ECO:0007669"/>
    <property type="project" value="InterPro"/>
</dbReference>
<dbReference type="SUPFAM" id="SSF53474">
    <property type="entry name" value="alpha/beta-Hydrolases"/>
    <property type="match status" value="1"/>
</dbReference>
<gene>
    <name evidence="2" type="ORF">SAE01_29810</name>
</gene>
<evidence type="ECO:0000259" key="1">
    <source>
        <dbReference type="Pfam" id="PF01738"/>
    </source>
</evidence>
<proteinExistence type="predicted"/>
<evidence type="ECO:0000313" key="2">
    <source>
        <dbReference type="EMBL" id="GEO10485.1"/>
    </source>
</evidence>
<protein>
    <recommendedName>
        <fullName evidence="1">Dienelactone hydrolase domain-containing protein</fullName>
    </recommendedName>
</protein>
<dbReference type="InterPro" id="IPR051049">
    <property type="entry name" value="Dienelactone_hydrolase-like"/>
</dbReference>
<dbReference type="RefSeq" id="WP_147204596.1">
    <property type="nucleotide sequence ID" value="NZ_BJYT01000011.1"/>
</dbReference>
<name>A0A512BF11_9BACT</name>
<sequence length="293" mass="32721">MRIVLFFLAAFVTAALLSYTMKTDRKMSVSPKETIVSCYPEDIREIAKMEAATKEFAALHPDPLYFKVKDPKGKTVSFKTPDGGNGSGYEIRNEKKTKNFLFVIHEWYGLNDYIKEEAELLSTELDNVNVIALDLYDGKVATTADSAMKYMSGVNSQRLENIIKGALAYAGSDAKIYTIGWCFGGMWSLQASILAGKQGAGCVMYYGRPETNISKLQQLNTDVIGFFANQDRSITPERVTEFENNMKTAGKTLTVYRYDAGHGFANPSNPIFNKQARDDSHEKTLAFLKARIK</sequence>
<dbReference type="AlphaFoldDB" id="A0A512BF11"/>
<dbReference type="Gene3D" id="3.40.50.1820">
    <property type="entry name" value="alpha/beta hydrolase"/>
    <property type="match status" value="1"/>
</dbReference>
<keyword evidence="3" id="KW-1185">Reference proteome</keyword>
<reference evidence="2 3" key="1">
    <citation type="submission" date="2019-07" db="EMBL/GenBank/DDBJ databases">
        <title>Whole genome shotgun sequence of Segetibacter aerophilus NBRC 106135.</title>
        <authorList>
            <person name="Hosoyama A."/>
            <person name="Uohara A."/>
            <person name="Ohji S."/>
            <person name="Ichikawa N."/>
        </authorList>
    </citation>
    <scope>NUCLEOTIDE SEQUENCE [LARGE SCALE GENOMIC DNA]</scope>
    <source>
        <strain evidence="2 3">NBRC 106135</strain>
    </source>
</reference>
<dbReference type="EMBL" id="BJYT01000011">
    <property type="protein sequence ID" value="GEO10485.1"/>
    <property type="molecule type" value="Genomic_DNA"/>
</dbReference>
<dbReference type="PANTHER" id="PTHR46623">
    <property type="entry name" value="CARBOXYMETHYLENEBUTENOLIDASE-RELATED"/>
    <property type="match status" value="1"/>
</dbReference>
<feature type="domain" description="Dienelactone hydrolase" evidence="1">
    <location>
        <begin position="97"/>
        <end position="290"/>
    </location>
</feature>
<dbReference type="InterPro" id="IPR002925">
    <property type="entry name" value="Dienelactn_hydro"/>
</dbReference>
<dbReference type="OrthoDB" id="9787933at2"/>
<dbReference type="PANTHER" id="PTHR46623:SF6">
    <property type="entry name" value="ALPHA_BETA-HYDROLASES SUPERFAMILY PROTEIN"/>
    <property type="match status" value="1"/>
</dbReference>
<organism evidence="2 3">
    <name type="scientific">Segetibacter aerophilus</name>
    <dbReference type="NCBI Taxonomy" id="670293"/>
    <lineage>
        <taxon>Bacteria</taxon>
        <taxon>Pseudomonadati</taxon>
        <taxon>Bacteroidota</taxon>
        <taxon>Chitinophagia</taxon>
        <taxon>Chitinophagales</taxon>
        <taxon>Chitinophagaceae</taxon>
        <taxon>Segetibacter</taxon>
    </lineage>
</organism>
<dbReference type="Pfam" id="PF01738">
    <property type="entry name" value="DLH"/>
    <property type="match status" value="1"/>
</dbReference>
<comment type="caution">
    <text evidence="2">The sequence shown here is derived from an EMBL/GenBank/DDBJ whole genome shotgun (WGS) entry which is preliminary data.</text>
</comment>
<dbReference type="InterPro" id="IPR029058">
    <property type="entry name" value="AB_hydrolase_fold"/>
</dbReference>